<reference evidence="10 11" key="1">
    <citation type="submission" date="2014-12" db="EMBL/GenBank/DDBJ databases">
        <authorList>
            <person name="Neuveglise Cecile"/>
        </authorList>
    </citation>
    <scope>NUCLEOTIDE SEQUENCE [LARGE SCALE GENOMIC DNA]</scope>
    <source>
        <strain evidence="10 11">CBS 12615</strain>
    </source>
</reference>
<keyword evidence="4" id="KW-0507">mRNA processing</keyword>
<dbReference type="PANTHER" id="PTHR36562:SF5">
    <property type="entry name" value="SERINE_ARGININE REPETITIVE MATRIX 2"/>
    <property type="match status" value="1"/>
</dbReference>
<name>A0A0C7N1U8_9SACH</name>
<feature type="compositionally biased region" description="Basic and acidic residues" evidence="8">
    <location>
        <begin position="128"/>
        <end position="137"/>
    </location>
</feature>
<evidence type="ECO:0000313" key="11">
    <source>
        <dbReference type="Proteomes" id="UP000054304"/>
    </source>
</evidence>
<evidence type="ECO:0000256" key="7">
    <source>
        <dbReference type="ARBA" id="ARBA00023242"/>
    </source>
</evidence>
<dbReference type="PANTHER" id="PTHR36562">
    <property type="entry name" value="SERINE/ARGININE REPETITIVE MATRIX 2"/>
    <property type="match status" value="1"/>
</dbReference>
<keyword evidence="7" id="KW-0539">Nucleus</keyword>
<evidence type="ECO:0000256" key="5">
    <source>
        <dbReference type="ARBA" id="ARBA00022728"/>
    </source>
</evidence>
<evidence type="ECO:0000256" key="1">
    <source>
        <dbReference type="ARBA" id="ARBA00004123"/>
    </source>
</evidence>
<evidence type="ECO:0000259" key="9">
    <source>
        <dbReference type="SMART" id="SM01115"/>
    </source>
</evidence>
<dbReference type="Gene3D" id="6.10.140.420">
    <property type="match status" value="1"/>
</dbReference>
<dbReference type="OrthoDB" id="10267305at2759"/>
<accession>A0A0C7N1U8</accession>
<dbReference type="CDD" id="cd21372">
    <property type="entry name" value="cwf21_CWC21-like"/>
    <property type="match status" value="1"/>
</dbReference>
<feature type="region of interest" description="Disordered" evidence="8">
    <location>
        <begin position="1"/>
        <end position="55"/>
    </location>
</feature>
<protein>
    <recommendedName>
        <fullName evidence="3">Pre-mRNA-splicing factor CWC21</fullName>
    </recommendedName>
</protein>
<keyword evidence="5" id="KW-0747">Spliceosome</keyword>
<evidence type="ECO:0000256" key="6">
    <source>
        <dbReference type="ARBA" id="ARBA00023187"/>
    </source>
</evidence>
<keyword evidence="6" id="KW-0508">mRNA splicing</keyword>
<dbReference type="RefSeq" id="XP_022628182.1">
    <property type="nucleotide sequence ID" value="XM_022772749.1"/>
</dbReference>
<comment type="similarity">
    <text evidence="2">Belongs to the CWC21 family.</text>
</comment>
<dbReference type="AlphaFoldDB" id="A0A0C7N1U8"/>
<dbReference type="Pfam" id="PF08312">
    <property type="entry name" value="cwf21"/>
    <property type="match status" value="1"/>
</dbReference>
<dbReference type="GO" id="GO:0000398">
    <property type="term" value="P:mRNA splicing, via spliceosome"/>
    <property type="evidence" value="ECO:0007669"/>
    <property type="project" value="EnsemblFungi"/>
</dbReference>
<dbReference type="GO" id="GO:0005684">
    <property type="term" value="C:U2-type spliceosomal complex"/>
    <property type="evidence" value="ECO:0007669"/>
    <property type="project" value="EnsemblFungi"/>
</dbReference>
<evidence type="ECO:0000256" key="4">
    <source>
        <dbReference type="ARBA" id="ARBA00022664"/>
    </source>
</evidence>
<comment type="subcellular location">
    <subcellularLocation>
        <location evidence="1">Nucleus</location>
    </subcellularLocation>
</comment>
<feature type="compositionally biased region" description="Basic and acidic residues" evidence="8">
    <location>
        <begin position="27"/>
        <end position="50"/>
    </location>
</feature>
<dbReference type="HOGENOM" id="CLU_067891_3_1_1"/>
<dbReference type="SMART" id="SM01115">
    <property type="entry name" value="cwf21"/>
    <property type="match status" value="1"/>
</dbReference>
<organism evidence="10 11">
    <name type="scientific">Lachancea lanzarotensis</name>
    <dbReference type="NCBI Taxonomy" id="1245769"/>
    <lineage>
        <taxon>Eukaryota</taxon>
        <taxon>Fungi</taxon>
        <taxon>Dikarya</taxon>
        <taxon>Ascomycota</taxon>
        <taxon>Saccharomycotina</taxon>
        <taxon>Saccharomycetes</taxon>
        <taxon>Saccharomycetales</taxon>
        <taxon>Saccharomycetaceae</taxon>
        <taxon>Lachancea</taxon>
    </lineage>
</organism>
<evidence type="ECO:0000256" key="2">
    <source>
        <dbReference type="ARBA" id="ARBA00005954"/>
    </source>
</evidence>
<dbReference type="InterPro" id="IPR013170">
    <property type="entry name" value="mRNA_splic_Cwf21_dom"/>
</dbReference>
<evidence type="ECO:0000256" key="8">
    <source>
        <dbReference type="SAM" id="MobiDB-lite"/>
    </source>
</evidence>
<evidence type="ECO:0000256" key="3">
    <source>
        <dbReference type="ARBA" id="ARBA00020641"/>
    </source>
</evidence>
<feature type="compositionally biased region" description="Polar residues" evidence="8">
    <location>
        <begin position="12"/>
        <end position="26"/>
    </location>
</feature>
<evidence type="ECO:0000313" key="10">
    <source>
        <dbReference type="EMBL" id="CEP61952.1"/>
    </source>
</evidence>
<feature type="region of interest" description="Disordered" evidence="8">
    <location>
        <begin position="115"/>
        <end position="137"/>
    </location>
</feature>
<gene>
    <name evidence="10" type="ORF">LALA0_S04e04368g</name>
</gene>
<feature type="domain" description="CWF21" evidence="9">
    <location>
        <begin position="62"/>
        <end position="108"/>
    </location>
</feature>
<dbReference type="InterPro" id="IPR051372">
    <property type="entry name" value="CWC21"/>
</dbReference>
<dbReference type="Proteomes" id="UP000054304">
    <property type="component" value="Unassembled WGS sequence"/>
</dbReference>
<dbReference type="EMBL" id="LN736363">
    <property type="protein sequence ID" value="CEP61952.1"/>
    <property type="molecule type" value="Genomic_DNA"/>
</dbReference>
<keyword evidence="11" id="KW-1185">Reference proteome</keyword>
<sequence>MSFNGIGLKSAKGSSTSGHVQRSLASNDDRKQDKIHSSRVKKSQERLKDAKIRHHKRDDAIVKHVSRREIELRVSEYRDKLEEDETIDDAIIDAKCEQYRQKVLKDWEKEQEDEKLRNAYVSRKKRASRETHGEKDG</sequence>
<dbReference type="GeneID" id="34685395"/>
<proteinExistence type="inferred from homology"/>
<dbReference type="GO" id="GO:0000974">
    <property type="term" value="C:Prp19 complex"/>
    <property type="evidence" value="ECO:0007669"/>
    <property type="project" value="EnsemblFungi"/>
</dbReference>
<dbReference type="STRING" id="1245769.A0A0C7N1U8"/>